<evidence type="ECO:0000256" key="16">
    <source>
        <dbReference type="ARBA" id="ARBA00023315"/>
    </source>
</evidence>
<keyword evidence="19" id="KW-1133">Transmembrane helix</keyword>
<dbReference type="Pfam" id="PF01553">
    <property type="entry name" value="Acyltransferase"/>
    <property type="match status" value="1"/>
</dbReference>
<dbReference type="GO" id="GO:0003841">
    <property type="term" value="F:1-acylglycerol-3-phosphate O-acyltransferase activity"/>
    <property type="evidence" value="ECO:0007669"/>
    <property type="project" value="UniProtKB-UniRule"/>
</dbReference>
<evidence type="ECO:0000256" key="19">
    <source>
        <dbReference type="SAM" id="Phobius"/>
    </source>
</evidence>
<evidence type="ECO:0000259" key="20">
    <source>
        <dbReference type="SMART" id="SM00563"/>
    </source>
</evidence>
<evidence type="ECO:0000256" key="5">
    <source>
        <dbReference type="ARBA" id="ARBA00008655"/>
    </source>
</evidence>
<evidence type="ECO:0000256" key="7">
    <source>
        <dbReference type="ARBA" id="ARBA00016139"/>
    </source>
</evidence>
<dbReference type="SUPFAM" id="SSF69593">
    <property type="entry name" value="Glycerol-3-phosphate (1)-acyltransferase"/>
    <property type="match status" value="1"/>
</dbReference>
<dbReference type="EMBL" id="CP012542">
    <property type="protein sequence ID" value="QCD45168.1"/>
    <property type="molecule type" value="Genomic_DNA"/>
</dbReference>
<proteinExistence type="inferred from homology"/>
<keyword evidence="12 18" id="KW-0443">Lipid metabolism</keyword>
<comment type="pathway">
    <text evidence="4">Lipid metabolism.</text>
</comment>
<protein>
    <recommendedName>
        <fullName evidence="7 18">1-acyl-sn-glycerol-3-phosphate acyltransferase</fullName>
        <ecNumber evidence="6 18">2.3.1.51</ecNumber>
    </recommendedName>
</protein>
<comment type="pathway">
    <text evidence="3">Phospholipid metabolism; CDP-diacylglycerol biosynthesis; CDP-diacylglycerol from sn-glycerol 3-phosphate: step 2/3.</text>
</comment>
<dbReference type="Proteomes" id="UP000503264">
    <property type="component" value="Chromosome"/>
</dbReference>
<evidence type="ECO:0000256" key="14">
    <source>
        <dbReference type="ARBA" id="ARBA00023209"/>
    </source>
</evidence>
<evidence type="ECO:0000313" key="21">
    <source>
        <dbReference type="EMBL" id="QCD45168.1"/>
    </source>
</evidence>
<evidence type="ECO:0000256" key="6">
    <source>
        <dbReference type="ARBA" id="ARBA00013211"/>
    </source>
</evidence>
<evidence type="ECO:0000256" key="15">
    <source>
        <dbReference type="ARBA" id="ARBA00023264"/>
    </source>
</evidence>
<evidence type="ECO:0000256" key="18">
    <source>
        <dbReference type="RuleBase" id="RU361267"/>
    </source>
</evidence>
<comment type="function">
    <text evidence="17">Converts lysophosphatidic acid (LPA) into phosphatidic acid by incorporating acyl moiety at the 2 position.</text>
</comment>
<reference evidence="21 22" key="1">
    <citation type="submission" date="2016-07" db="EMBL/GenBank/DDBJ databases">
        <title>Comparative genomics of the Campylobacter concisus group.</title>
        <authorList>
            <person name="Miller W.G."/>
            <person name="Yee E."/>
            <person name="Chapman M.H."/>
            <person name="Huynh S."/>
            <person name="Bono J.L."/>
            <person name="On S.L.W."/>
            <person name="StLeger J."/>
            <person name="Foster G."/>
            <person name="Parker C.T."/>
        </authorList>
    </citation>
    <scope>NUCLEOTIDE SEQUENCE [LARGE SCALE GENOMIC DNA]</scope>
    <source>
        <strain evidence="21 22">CCUG 21559</strain>
    </source>
</reference>
<comment type="catalytic activity">
    <reaction evidence="1 18">
        <text>a 1-acyl-sn-glycero-3-phosphate + an acyl-CoA = a 1,2-diacyl-sn-glycero-3-phosphate + CoA</text>
        <dbReference type="Rhea" id="RHEA:19709"/>
        <dbReference type="ChEBI" id="CHEBI:57287"/>
        <dbReference type="ChEBI" id="CHEBI:57970"/>
        <dbReference type="ChEBI" id="CHEBI:58342"/>
        <dbReference type="ChEBI" id="CHEBI:58608"/>
        <dbReference type="EC" id="2.3.1.51"/>
    </reaction>
</comment>
<accession>A0A6G5QHL1</accession>
<comment type="subcellular location">
    <subcellularLocation>
        <location evidence="2">Cell inner membrane</location>
        <topology evidence="2">Peripheral membrane protein</topology>
    </subcellularLocation>
</comment>
<dbReference type="AlphaFoldDB" id="A0A6G5QHL1"/>
<evidence type="ECO:0000256" key="12">
    <source>
        <dbReference type="ARBA" id="ARBA00023098"/>
    </source>
</evidence>
<dbReference type="InterPro" id="IPR002123">
    <property type="entry name" value="Plipid/glycerol_acylTrfase"/>
</dbReference>
<evidence type="ECO:0000256" key="3">
    <source>
        <dbReference type="ARBA" id="ARBA00004728"/>
    </source>
</evidence>
<evidence type="ECO:0000256" key="4">
    <source>
        <dbReference type="ARBA" id="ARBA00005189"/>
    </source>
</evidence>
<dbReference type="RefSeq" id="WP_034966965.1">
    <property type="nucleotide sequence ID" value="NZ_CP012542.1"/>
</dbReference>
<evidence type="ECO:0000256" key="2">
    <source>
        <dbReference type="ARBA" id="ARBA00004417"/>
    </source>
</evidence>
<evidence type="ECO:0000313" key="22">
    <source>
        <dbReference type="Proteomes" id="UP000503264"/>
    </source>
</evidence>
<comment type="domain">
    <text evidence="18">The HXXXXD motif is essential for acyltransferase activity and may constitute the binding site for the phosphate moiety of the glycerol-3-phosphate.</text>
</comment>
<evidence type="ECO:0000256" key="1">
    <source>
        <dbReference type="ARBA" id="ARBA00001141"/>
    </source>
</evidence>
<dbReference type="NCBIfam" id="TIGR00530">
    <property type="entry name" value="AGP_acyltrn"/>
    <property type="match status" value="1"/>
</dbReference>
<evidence type="ECO:0000256" key="17">
    <source>
        <dbReference type="ARBA" id="ARBA00037183"/>
    </source>
</evidence>
<keyword evidence="11 18" id="KW-0808">Transferase</keyword>
<keyword evidence="13 19" id="KW-0472">Membrane</keyword>
<keyword evidence="8" id="KW-1003">Cell membrane</keyword>
<gene>
    <name evidence="21" type="primary">plsC</name>
    <name evidence="21" type="ORF">CMUC_1404</name>
</gene>
<keyword evidence="19" id="KW-0812">Transmembrane</keyword>
<keyword evidence="22" id="KW-1185">Reference proteome</keyword>
<dbReference type="GO" id="GO:0005886">
    <property type="term" value="C:plasma membrane"/>
    <property type="evidence" value="ECO:0007669"/>
    <property type="project" value="UniProtKB-SubCell"/>
</dbReference>
<keyword evidence="16 18" id="KW-0012">Acyltransferase</keyword>
<organism evidence="21 22">
    <name type="scientific">Campylobacter mucosalis CCUG 21559</name>
    <dbReference type="NCBI Taxonomy" id="1032067"/>
    <lineage>
        <taxon>Bacteria</taxon>
        <taxon>Pseudomonadati</taxon>
        <taxon>Campylobacterota</taxon>
        <taxon>Epsilonproteobacteria</taxon>
        <taxon>Campylobacterales</taxon>
        <taxon>Campylobacteraceae</taxon>
        <taxon>Campylobacter</taxon>
    </lineage>
</organism>
<dbReference type="InterPro" id="IPR004552">
    <property type="entry name" value="AGP_acyltrans"/>
</dbReference>
<evidence type="ECO:0000256" key="9">
    <source>
        <dbReference type="ARBA" id="ARBA00022516"/>
    </source>
</evidence>
<evidence type="ECO:0000256" key="10">
    <source>
        <dbReference type="ARBA" id="ARBA00022519"/>
    </source>
</evidence>
<dbReference type="CDD" id="cd07989">
    <property type="entry name" value="LPLAT_AGPAT-like"/>
    <property type="match status" value="1"/>
</dbReference>
<keyword evidence="15 18" id="KW-1208">Phospholipid metabolism</keyword>
<name>A0A6G5QHL1_9BACT</name>
<dbReference type="EC" id="2.3.1.51" evidence="6 18"/>
<feature type="domain" description="Phospholipid/glycerol acyltransferase" evidence="20">
    <location>
        <begin position="63"/>
        <end position="177"/>
    </location>
</feature>
<dbReference type="SMART" id="SM00563">
    <property type="entry name" value="PlsC"/>
    <property type="match status" value="1"/>
</dbReference>
<keyword evidence="14 18" id="KW-0594">Phospholipid biosynthesis</keyword>
<feature type="transmembrane region" description="Helical" evidence="19">
    <location>
        <begin position="9"/>
        <end position="29"/>
    </location>
</feature>
<keyword evidence="9 18" id="KW-0444">Lipid biosynthesis</keyword>
<evidence type="ECO:0000256" key="13">
    <source>
        <dbReference type="ARBA" id="ARBA00023136"/>
    </source>
</evidence>
<evidence type="ECO:0000256" key="11">
    <source>
        <dbReference type="ARBA" id="ARBA00022679"/>
    </source>
</evidence>
<dbReference type="UniPathway" id="UPA00557">
    <property type="reaction ID" value="UER00613"/>
</dbReference>
<keyword evidence="10" id="KW-0997">Cell inner membrane</keyword>
<dbReference type="GO" id="GO:0006654">
    <property type="term" value="P:phosphatidic acid biosynthetic process"/>
    <property type="evidence" value="ECO:0007669"/>
    <property type="project" value="TreeGrafter"/>
</dbReference>
<comment type="similarity">
    <text evidence="5 18">Belongs to the 1-acyl-sn-glycerol-3-phosphate acyltransferase family.</text>
</comment>
<dbReference type="PANTHER" id="PTHR10434">
    <property type="entry name" value="1-ACYL-SN-GLYCEROL-3-PHOSPHATE ACYLTRANSFERASE"/>
    <property type="match status" value="1"/>
</dbReference>
<dbReference type="PANTHER" id="PTHR10434:SF59">
    <property type="entry name" value="1-ACYL-SN-GLYCEROL-3-PHOSPHATE ACYLTRANSFERASE"/>
    <property type="match status" value="1"/>
</dbReference>
<dbReference type="GO" id="GO:0016024">
    <property type="term" value="P:CDP-diacylglycerol biosynthetic process"/>
    <property type="evidence" value="ECO:0007669"/>
    <property type="project" value="UniProtKB-UniPathway"/>
</dbReference>
<evidence type="ECO:0000256" key="8">
    <source>
        <dbReference type="ARBA" id="ARBA00022475"/>
    </source>
</evidence>
<sequence>MILSRIKGAFYAVEFILSVVCVVISMWLFPKFIHPIRKIWAKTQRWFGLYKIEVIGNPANDANLIMINHKSMLDIVVMEEIYPKNLAWVAKKEIGDIPIIGKILSIPKMIPIDRSSPRAIVNLLKEAKDRIQSGRVIAIFPEGTRARGDKLLKFQSGTQVIADKLDLKVQPVVIVGSEILDVKKFSFKNGNIKIVFLDPVDRSDGEWLSKTRLKMQETLDYWRER</sequence>